<sequence>MSDDGRIPDVNESVRASSVPQHATDSSELITDTVQVQMKDSKDNFDKLYVDQEAPTIPKRRQELLKWNGWGYKDSKFIVNKAGQVEFTGDRYRLSKKVLPYLKDFMMRTCGVSLEHKIAAQPEITAADIPPPVKNKEFLTDLRRTGINYSDDCQDRLFRAHGHTLHEVFVLREGKFERIPDLVVWPSCHSDVVKIVELACQHKVMIIPFGGGTSVSGALECPASEKRVIISVDTSRMDMLLREYFVERMLC</sequence>
<evidence type="ECO:0000256" key="4">
    <source>
        <dbReference type="ARBA" id="ARBA00005189"/>
    </source>
</evidence>
<evidence type="ECO:0000256" key="1">
    <source>
        <dbReference type="ARBA" id="ARBA00001974"/>
    </source>
</evidence>
<dbReference type="InterPro" id="IPR016167">
    <property type="entry name" value="FAD-bd_PCMH_sub1"/>
</dbReference>
<comment type="subcellular location">
    <subcellularLocation>
        <location evidence="2 15">Peroxisome</location>
    </subcellularLocation>
</comment>
<evidence type="ECO:0000256" key="13">
    <source>
        <dbReference type="ARBA" id="ARBA00023140"/>
    </source>
</evidence>
<proteinExistence type="inferred from homology"/>
<dbReference type="Gene3D" id="3.30.160.650">
    <property type="match status" value="1"/>
</dbReference>
<evidence type="ECO:0000256" key="6">
    <source>
        <dbReference type="ARBA" id="ARBA00011738"/>
    </source>
</evidence>
<dbReference type="FunFam" id="3.30.43.10:FF:000003">
    <property type="entry name" value="Alkylglycerone-phosphate synthase"/>
    <property type="match status" value="1"/>
</dbReference>
<keyword evidence="10 15" id="KW-0808">Transferase</keyword>
<comment type="subunit">
    <text evidence="6 15">Homodimer.</text>
</comment>
<dbReference type="EC" id="2.5.1.26" evidence="7 15"/>
<evidence type="ECO:0000256" key="14">
    <source>
        <dbReference type="PIRSR" id="PIRSR625650-3"/>
    </source>
</evidence>
<reference evidence="18" key="1">
    <citation type="submission" date="2023-08" db="EMBL/GenBank/DDBJ databases">
        <authorList>
            <person name="Alioto T."/>
            <person name="Alioto T."/>
            <person name="Gomez Garrido J."/>
        </authorList>
    </citation>
    <scope>NUCLEOTIDE SEQUENCE</scope>
</reference>
<evidence type="ECO:0000256" key="10">
    <source>
        <dbReference type="ARBA" id="ARBA00022679"/>
    </source>
</evidence>
<evidence type="ECO:0000256" key="5">
    <source>
        <dbReference type="ARBA" id="ARBA00008000"/>
    </source>
</evidence>
<dbReference type="InterPro" id="IPR025650">
    <property type="entry name" value="Alkyl-DHAP_Synthase"/>
</dbReference>
<dbReference type="AlphaFoldDB" id="A0AA36BJU9"/>
<dbReference type="Pfam" id="PF01565">
    <property type="entry name" value="FAD_binding_4"/>
    <property type="match status" value="1"/>
</dbReference>
<dbReference type="InterPro" id="IPR036318">
    <property type="entry name" value="FAD-bd_PCMH-like_sf"/>
</dbReference>
<name>A0AA36BJU9_OCTVU</name>
<comment type="pathway">
    <text evidence="3 15">Glycerolipid metabolism; ether lipid biosynthesis.</text>
</comment>
<feature type="compositionally biased region" description="Polar residues" evidence="16">
    <location>
        <begin position="14"/>
        <end position="28"/>
    </location>
</feature>
<feature type="binding site" evidence="14">
    <location>
        <begin position="208"/>
        <end position="214"/>
    </location>
    <ligand>
        <name>FAD</name>
        <dbReference type="ChEBI" id="CHEBI:57692"/>
    </ligand>
</feature>
<dbReference type="GO" id="GO:0008610">
    <property type="term" value="P:lipid biosynthetic process"/>
    <property type="evidence" value="ECO:0007669"/>
    <property type="project" value="InterPro"/>
</dbReference>
<keyword evidence="12 15" id="KW-0443">Lipid metabolism</keyword>
<dbReference type="PROSITE" id="PS51387">
    <property type="entry name" value="FAD_PCMH"/>
    <property type="match status" value="1"/>
</dbReference>
<evidence type="ECO:0000256" key="16">
    <source>
        <dbReference type="SAM" id="MobiDB-lite"/>
    </source>
</evidence>
<evidence type="ECO:0000256" key="8">
    <source>
        <dbReference type="ARBA" id="ARBA00022516"/>
    </source>
</evidence>
<organism evidence="18 19">
    <name type="scientific">Octopus vulgaris</name>
    <name type="common">Common octopus</name>
    <dbReference type="NCBI Taxonomy" id="6645"/>
    <lineage>
        <taxon>Eukaryota</taxon>
        <taxon>Metazoa</taxon>
        <taxon>Spiralia</taxon>
        <taxon>Lophotrochozoa</taxon>
        <taxon>Mollusca</taxon>
        <taxon>Cephalopoda</taxon>
        <taxon>Coleoidea</taxon>
        <taxon>Octopodiformes</taxon>
        <taxon>Octopoda</taxon>
        <taxon>Incirrata</taxon>
        <taxon>Octopodidae</taxon>
        <taxon>Octopus</taxon>
    </lineage>
</organism>
<feature type="domain" description="FAD-binding PCMH-type" evidence="17">
    <location>
        <begin position="176"/>
        <end position="251"/>
    </location>
</feature>
<dbReference type="GO" id="GO:0005777">
    <property type="term" value="C:peroxisome"/>
    <property type="evidence" value="ECO:0007669"/>
    <property type="project" value="UniProtKB-SubCell"/>
</dbReference>
<comment type="function">
    <text evidence="15">Catalyzes the exchange of an acyl for a long-chain alkyl group and the formation of the ether bond in the biosynthesis of ether phospholipids.</text>
</comment>
<evidence type="ECO:0000256" key="7">
    <source>
        <dbReference type="ARBA" id="ARBA00012385"/>
    </source>
</evidence>
<evidence type="ECO:0000256" key="12">
    <source>
        <dbReference type="ARBA" id="ARBA00023098"/>
    </source>
</evidence>
<comment type="cofactor">
    <cofactor evidence="1 14 15">
        <name>FAD</name>
        <dbReference type="ChEBI" id="CHEBI:57692"/>
    </cofactor>
</comment>
<dbReference type="EMBL" id="OX597830">
    <property type="protein sequence ID" value="CAI9735504.1"/>
    <property type="molecule type" value="Genomic_DNA"/>
</dbReference>
<keyword evidence="8 15" id="KW-0444">Lipid biosynthesis</keyword>
<dbReference type="PANTHER" id="PTHR46568:SF1">
    <property type="entry name" value="ALKYLDIHYDROXYACETONEPHOSPHATE SYNTHASE, PEROXISOMAL"/>
    <property type="match status" value="1"/>
</dbReference>
<dbReference type="InterPro" id="IPR016166">
    <property type="entry name" value="FAD-bd_PCMH"/>
</dbReference>
<keyword evidence="19" id="KW-1185">Reference proteome</keyword>
<evidence type="ECO:0000313" key="18">
    <source>
        <dbReference type="EMBL" id="CAI9735504.1"/>
    </source>
</evidence>
<evidence type="ECO:0000256" key="9">
    <source>
        <dbReference type="ARBA" id="ARBA00022630"/>
    </source>
</evidence>
<gene>
    <name evidence="18" type="ORF">OCTVUL_1B022347</name>
</gene>
<comment type="catalytic activity">
    <reaction evidence="15">
        <text>a long chain fatty alcohol + a 1-acylglycerone 3-phosphate = a 1-O-alkylglycerone 3-phosphate + a long-chain fatty acid + H(+)</text>
        <dbReference type="Rhea" id="RHEA:36171"/>
        <dbReference type="ChEBI" id="CHEBI:15378"/>
        <dbReference type="ChEBI" id="CHEBI:17135"/>
        <dbReference type="ChEBI" id="CHEBI:57534"/>
        <dbReference type="ChEBI" id="CHEBI:57560"/>
        <dbReference type="ChEBI" id="CHEBI:73315"/>
        <dbReference type="EC" id="2.5.1.26"/>
    </reaction>
</comment>
<dbReference type="PANTHER" id="PTHR46568">
    <property type="entry name" value="ALKYLDIHYDROXYACETONEPHOSPHATE SYNTHASE, PEROXISOMAL"/>
    <property type="match status" value="1"/>
</dbReference>
<evidence type="ECO:0000256" key="3">
    <source>
        <dbReference type="ARBA" id="ARBA00004670"/>
    </source>
</evidence>
<comment type="similarity">
    <text evidence="5 15">Belongs to the FAD-binding oxidoreductase/transferase type 4 family.</text>
</comment>
<feature type="region of interest" description="Disordered" evidence="16">
    <location>
        <begin position="1"/>
        <end position="28"/>
    </location>
</feature>
<keyword evidence="13 15" id="KW-0576">Peroxisome</keyword>
<evidence type="ECO:0000259" key="17">
    <source>
        <dbReference type="PROSITE" id="PS51387"/>
    </source>
</evidence>
<dbReference type="GO" id="GO:0071949">
    <property type="term" value="F:FAD binding"/>
    <property type="evidence" value="ECO:0007669"/>
    <property type="project" value="InterPro"/>
</dbReference>
<dbReference type="InterPro" id="IPR006094">
    <property type="entry name" value="Oxid_FAD_bind_N"/>
</dbReference>
<dbReference type="SUPFAM" id="SSF56176">
    <property type="entry name" value="FAD-binding/transporter-associated domain-like"/>
    <property type="match status" value="1"/>
</dbReference>
<dbReference type="Gene3D" id="3.30.43.10">
    <property type="entry name" value="Uridine Diphospho-n-acetylenolpyruvylglucosamine Reductase, domain 2"/>
    <property type="match status" value="1"/>
</dbReference>
<protein>
    <recommendedName>
        <fullName evidence="7 15">Alkylglycerone-phosphate synthase</fullName>
        <shortName evidence="15">Alkyl-DHAP synthase</shortName>
        <ecNumber evidence="7 15">2.5.1.26</ecNumber>
    </recommendedName>
</protein>
<comment type="pathway">
    <text evidence="4">Lipid metabolism.</text>
</comment>
<accession>A0AA36BJU9</accession>
<evidence type="ECO:0000256" key="2">
    <source>
        <dbReference type="ARBA" id="ARBA00004275"/>
    </source>
</evidence>
<evidence type="ECO:0000313" key="19">
    <source>
        <dbReference type="Proteomes" id="UP001162480"/>
    </source>
</evidence>
<evidence type="ECO:0000256" key="15">
    <source>
        <dbReference type="RuleBase" id="RU363113"/>
    </source>
</evidence>
<dbReference type="GO" id="GO:0008609">
    <property type="term" value="F:alkylglycerone-phosphate synthase activity"/>
    <property type="evidence" value="ECO:0007669"/>
    <property type="project" value="UniProtKB-EC"/>
</dbReference>
<keyword evidence="11 14" id="KW-0274">FAD</keyword>
<dbReference type="Proteomes" id="UP001162480">
    <property type="component" value="Chromosome 17"/>
</dbReference>
<evidence type="ECO:0000256" key="11">
    <source>
        <dbReference type="ARBA" id="ARBA00022827"/>
    </source>
</evidence>
<keyword evidence="9 15" id="KW-0285">Flavoprotein</keyword>